<dbReference type="Gene3D" id="1.10.260.40">
    <property type="entry name" value="lambda repressor-like DNA-binding domains"/>
    <property type="match status" value="1"/>
</dbReference>
<protein>
    <submittedName>
        <fullName evidence="2">Transcriptional repressor DicA</fullName>
    </submittedName>
</protein>
<dbReference type="AlphaFoldDB" id="A0A6N2S3E7"/>
<gene>
    <name evidence="2" type="ORF">BGLFYP119_00933</name>
</gene>
<proteinExistence type="predicted"/>
<organism evidence="2">
    <name type="scientific">Blautia glucerasea</name>
    <dbReference type="NCBI Taxonomy" id="536633"/>
    <lineage>
        <taxon>Bacteria</taxon>
        <taxon>Bacillati</taxon>
        <taxon>Bacillota</taxon>
        <taxon>Clostridia</taxon>
        <taxon>Lachnospirales</taxon>
        <taxon>Lachnospiraceae</taxon>
        <taxon>Blautia</taxon>
    </lineage>
</organism>
<dbReference type="InterPro" id="IPR001387">
    <property type="entry name" value="Cro/C1-type_HTH"/>
</dbReference>
<dbReference type="PROSITE" id="PS50943">
    <property type="entry name" value="HTH_CROC1"/>
    <property type="match status" value="1"/>
</dbReference>
<name>A0A6N2S3E7_9FIRM</name>
<dbReference type="EMBL" id="CACRST010000009">
    <property type="protein sequence ID" value="VYS87298.1"/>
    <property type="molecule type" value="Genomic_DNA"/>
</dbReference>
<evidence type="ECO:0000259" key="1">
    <source>
        <dbReference type="PROSITE" id="PS50943"/>
    </source>
</evidence>
<accession>A0A6N2S3E7</accession>
<sequence>MDPKKIGEFLKVLRREKGLTQEQLAEVLHVSGRSVSRWETGVSQTKGY</sequence>
<dbReference type="InterPro" id="IPR010982">
    <property type="entry name" value="Lambda_DNA-bd_dom_sf"/>
</dbReference>
<dbReference type="SUPFAM" id="SSF47413">
    <property type="entry name" value="lambda repressor-like DNA-binding domains"/>
    <property type="match status" value="1"/>
</dbReference>
<feature type="domain" description="HTH cro/C1-type" evidence="1">
    <location>
        <begin position="10"/>
        <end position="41"/>
    </location>
</feature>
<evidence type="ECO:0000313" key="2">
    <source>
        <dbReference type="EMBL" id="VYS87298.1"/>
    </source>
</evidence>
<dbReference type="CDD" id="cd00093">
    <property type="entry name" value="HTH_XRE"/>
    <property type="match status" value="1"/>
</dbReference>
<dbReference type="Pfam" id="PF13560">
    <property type="entry name" value="HTH_31"/>
    <property type="match status" value="1"/>
</dbReference>
<dbReference type="GO" id="GO:0003677">
    <property type="term" value="F:DNA binding"/>
    <property type="evidence" value="ECO:0007669"/>
    <property type="project" value="InterPro"/>
</dbReference>
<reference evidence="2" key="1">
    <citation type="submission" date="2019-11" db="EMBL/GenBank/DDBJ databases">
        <authorList>
            <person name="Feng L."/>
        </authorList>
    </citation>
    <scope>NUCLEOTIDE SEQUENCE</scope>
    <source>
        <strain evidence="2">BgluceraseaLFYP119</strain>
    </source>
</reference>
<dbReference type="RefSeq" id="WP_156353253.1">
    <property type="nucleotide sequence ID" value="NZ_CACRST010000009.1"/>
</dbReference>